<evidence type="ECO:0000313" key="3">
    <source>
        <dbReference type="EMBL" id="CAJ0585896.1"/>
    </source>
</evidence>
<keyword evidence="2" id="KW-0732">Signal</keyword>
<gene>
    <name evidence="3" type="ORF">MSPICULIGERA_LOCUS23906</name>
</gene>
<feature type="signal peptide" evidence="2">
    <location>
        <begin position="1"/>
        <end position="17"/>
    </location>
</feature>
<evidence type="ECO:0000256" key="1">
    <source>
        <dbReference type="SAM" id="MobiDB-lite"/>
    </source>
</evidence>
<feature type="non-terminal residue" evidence="3">
    <location>
        <position position="230"/>
    </location>
</feature>
<name>A0AA36DG45_9BILA</name>
<evidence type="ECO:0000313" key="4">
    <source>
        <dbReference type="Proteomes" id="UP001177023"/>
    </source>
</evidence>
<evidence type="ECO:0000256" key="2">
    <source>
        <dbReference type="SAM" id="SignalP"/>
    </source>
</evidence>
<proteinExistence type="predicted"/>
<dbReference type="EMBL" id="CATQJA010002706">
    <property type="protein sequence ID" value="CAJ0585896.1"/>
    <property type="molecule type" value="Genomic_DNA"/>
</dbReference>
<protein>
    <submittedName>
        <fullName evidence="3">Uncharacterized protein</fullName>
    </submittedName>
</protein>
<dbReference type="Proteomes" id="UP001177023">
    <property type="component" value="Unassembled WGS sequence"/>
</dbReference>
<keyword evidence="4" id="KW-1185">Reference proteome</keyword>
<dbReference type="PROSITE" id="PS51257">
    <property type="entry name" value="PROKAR_LIPOPROTEIN"/>
    <property type="match status" value="1"/>
</dbReference>
<feature type="region of interest" description="Disordered" evidence="1">
    <location>
        <begin position="211"/>
        <end position="230"/>
    </location>
</feature>
<reference evidence="3" key="1">
    <citation type="submission" date="2023-06" db="EMBL/GenBank/DDBJ databases">
        <authorList>
            <person name="Delattre M."/>
        </authorList>
    </citation>
    <scope>NUCLEOTIDE SEQUENCE</scope>
    <source>
        <strain evidence="3">AF72</strain>
    </source>
</reference>
<organism evidence="3 4">
    <name type="scientific">Mesorhabditis spiculigera</name>
    <dbReference type="NCBI Taxonomy" id="96644"/>
    <lineage>
        <taxon>Eukaryota</taxon>
        <taxon>Metazoa</taxon>
        <taxon>Ecdysozoa</taxon>
        <taxon>Nematoda</taxon>
        <taxon>Chromadorea</taxon>
        <taxon>Rhabditida</taxon>
        <taxon>Rhabditina</taxon>
        <taxon>Rhabditomorpha</taxon>
        <taxon>Rhabditoidea</taxon>
        <taxon>Rhabditidae</taxon>
        <taxon>Mesorhabditinae</taxon>
        <taxon>Mesorhabditis</taxon>
    </lineage>
</organism>
<comment type="caution">
    <text evidence="3">The sequence shown here is derived from an EMBL/GenBank/DDBJ whole genome shotgun (WGS) entry which is preliminary data.</text>
</comment>
<dbReference type="AlphaFoldDB" id="A0AA36DG45"/>
<feature type="chain" id="PRO_5041344093" evidence="2">
    <location>
        <begin position="18"/>
        <end position="230"/>
    </location>
</feature>
<accession>A0AA36DG45</accession>
<sequence>MRVVLFSAALFVASILACEDGVDNILEIHDIMKGKGRVEFQNVQLLTYDGKKQPACDGRKGVWNFPGYFKFKSGKVLVNRAVKESEGDLKLHISLEKNSWMIGTVCENGKSKNQFVPAEVCDFPLCKFAQDKCKLLETVGQFDLVELTAGMGPEQSGLIDMGPLPVPQLDGEWALSVKLVQGARKLAGLAVQEEDQWFQVASESINLADVQTKKTPPKPAPAGAHVRDEF</sequence>